<keyword evidence="4" id="KW-0645">Protease</keyword>
<dbReference type="EC" id="3.4.16.4" evidence="4"/>
<name>F2BA89_9NEIS</name>
<feature type="signal peptide" evidence="3">
    <location>
        <begin position="1"/>
        <end position="19"/>
    </location>
</feature>
<gene>
    <name evidence="4" type="ORF">HMPREF9123_0665</name>
</gene>
<evidence type="ECO:0000256" key="1">
    <source>
        <dbReference type="ARBA" id="ARBA00006096"/>
    </source>
</evidence>
<dbReference type="SUPFAM" id="SSF56601">
    <property type="entry name" value="beta-lactamase/transpeptidase-like"/>
    <property type="match status" value="1"/>
</dbReference>
<sequence length="469" mass="50286">MPRRLLPLLCLLLALPAAAADLGQIRPDEVAFFVQDLRSGKVLAEHRADVPLNPASTMKLVTAYAALRALGGDFRWQTEFKSAAPLRGSLLDGDLYWTGSGDPVFDMPELLEMQAQLRDNGVRHIGGHLVFDRSVWPHAGTSAGFADDAKRAFTTAPDPQMLAYKVVRLTPQVGANGALVPHTTPPLPEIPLLNRAAFAATSAPCPKIARFLRGKYENGVLVLEGSAPSACAGKDVYVNMFDAPEFARRSFANYWRQGGGILSDGLMQGDTPAAARTLARVQSPPLREVLAEMNKHSNNVIARTVFLTVGRHAAADKRRQNPAAAVRAQLLLSGISTAPLVLENGSGLSRRERLSARMMGEILAAAYKSPLRRDFVASLPVAGHDGTLKSRFKSIGAPLRLKTGTLADVRALAGYYLNGNQALSVVVIINSPRAGRLLGELDKLTERLIFPPPAPRAEGTAAAPQTAKP</sequence>
<evidence type="ECO:0000256" key="2">
    <source>
        <dbReference type="ARBA" id="ARBA00022801"/>
    </source>
</evidence>
<dbReference type="STRING" id="267212.GCA_001063965_00599"/>
<evidence type="ECO:0000256" key="3">
    <source>
        <dbReference type="SAM" id="SignalP"/>
    </source>
</evidence>
<dbReference type="PANTHER" id="PTHR30023:SF0">
    <property type="entry name" value="PENICILLIN-SENSITIVE CARBOXYPEPTIDASE A"/>
    <property type="match status" value="1"/>
</dbReference>
<dbReference type="GO" id="GO:0006508">
    <property type="term" value="P:proteolysis"/>
    <property type="evidence" value="ECO:0007669"/>
    <property type="project" value="InterPro"/>
</dbReference>
<proteinExistence type="inferred from homology"/>
<keyword evidence="2 4" id="KW-0378">Hydrolase</keyword>
<dbReference type="Gene3D" id="3.50.80.20">
    <property type="entry name" value="D-Ala-D-Ala carboxypeptidase C, peptidase S13"/>
    <property type="match status" value="1"/>
</dbReference>
<dbReference type="Gene3D" id="3.40.710.10">
    <property type="entry name" value="DD-peptidase/beta-lactamase superfamily"/>
    <property type="match status" value="2"/>
</dbReference>
<dbReference type="GO" id="GO:0009002">
    <property type="term" value="F:serine-type D-Ala-D-Ala carboxypeptidase activity"/>
    <property type="evidence" value="ECO:0007669"/>
    <property type="project" value="UniProtKB-EC"/>
</dbReference>
<dbReference type="PRINTS" id="PR00922">
    <property type="entry name" value="DADACBPTASE3"/>
</dbReference>
<dbReference type="InterPro" id="IPR012338">
    <property type="entry name" value="Beta-lactam/transpept-like"/>
</dbReference>
<dbReference type="EMBL" id="AFAY01000012">
    <property type="protein sequence ID" value="EGF11549.1"/>
    <property type="molecule type" value="Genomic_DNA"/>
</dbReference>
<dbReference type="Pfam" id="PF02113">
    <property type="entry name" value="Peptidase_S13"/>
    <property type="match status" value="1"/>
</dbReference>
<evidence type="ECO:0000313" key="5">
    <source>
        <dbReference type="Proteomes" id="UP000004105"/>
    </source>
</evidence>
<dbReference type="HOGENOM" id="CLU_017692_2_1_4"/>
<organism evidence="4 5">
    <name type="scientific">Neisseria bacilliformis ATCC BAA-1200</name>
    <dbReference type="NCBI Taxonomy" id="888742"/>
    <lineage>
        <taxon>Bacteria</taxon>
        <taxon>Pseudomonadati</taxon>
        <taxon>Pseudomonadota</taxon>
        <taxon>Betaproteobacteria</taxon>
        <taxon>Neisseriales</taxon>
        <taxon>Neisseriaceae</taxon>
        <taxon>Neisseria</taxon>
    </lineage>
</organism>
<evidence type="ECO:0000313" key="4">
    <source>
        <dbReference type="EMBL" id="EGF11549.1"/>
    </source>
</evidence>
<keyword evidence="3" id="KW-0732">Signal</keyword>
<keyword evidence="5" id="KW-1185">Reference proteome</keyword>
<comment type="caution">
    <text evidence="4">The sequence shown here is derived from an EMBL/GenBank/DDBJ whole genome shotgun (WGS) entry which is preliminary data.</text>
</comment>
<dbReference type="RefSeq" id="WP_007341677.1">
    <property type="nucleotide sequence ID" value="NZ_GL878494.1"/>
</dbReference>
<dbReference type="PANTHER" id="PTHR30023">
    <property type="entry name" value="D-ALANYL-D-ALANINE CARBOXYPEPTIDASE"/>
    <property type="match status" value="1"/>
</dbReference>
<comment type="similarity">
    <text evidence="1">Belongs to the peptidase S13 family.</text>
</comment>
<dbReference type="OrthoDB" id="9802627at2"/>
<dbReference type="NCBIfam" id="TIGR00666">
    <property type="entry name" value="PBP4"/>
    <property type="match status" value="1"/>
</dbReference>
<dbReference type="AlphaFoldDB" id="F2BA89"/>
<protein>
    <submittedName>
        <fullName evidence="4">Serine-type D-Ala-D-Ala carboxypeptidase</fullName>
        <ecNumber evidence="4">3.4.16.4</ecNumber>
    </submittedName>
</protein>
<reference evidence="4 5" key="1">
    <citation type="submission" date="2011-02" db="EMBL/GenBank/DDBJ databases">
        <authorList>
            <person name="Muzny D."/>
            <person name="Qin X."/>
            <person name="Deng J."/>
            <person name="Jiang H."/>
            <person name="Liu Y."/>
            <person name="Qu J."/>
            <person name="Song X.-Z."/>
            <person name="Zhang L."/>
            <person name="Thornton R."/>
            <person name="Coyle M."/>
            <person name="Francisco L."/>
            <person name="Jackson L."/>
            <person name="Javaid M."/>
            <person name="Korchina V."/>
            <person name="Kovar C."/>
            <person name="Mata R."/>
            <person name="Mathew T."/>
            <person name="Ngo R."/>
            <person name="Nguyen L."/>
            <person name="Nguyen N."/>
            <person name="Okwuonu G."/>
            <person name="Ongeri F."/>
            <person name="Pham C."/>
            <person name="Simmons D."/>
            <person name="Wilczek-Boney K."/>
            <person name="Hale W."/>
            <person name="Jakkamsetti A."/>
            <person name="Pham P."/>
            <person name="Ruth R."/>
            <person name="San Lucas F."/>
            <person name="Warren J."/>
            <person name="Zhang J."/>
            <person name="Zhao Z."/>
            <person name="Zhou C."/>
            <person name="Zhu D."/>
            <person name="Lee S."/>
            <person name="Bess C."/>
            <person name="Blankenburg K."/>
            <person name="Forbes L."/>
            <person name="Fu Q."/>
            <person name="Gubbala S."/>
            <person name="Hirani K."/>
            <person name="Jayaseelan J.C."/>
            <person name="Lara F."/>
            <person name="Munidasa M."/>
            <person name="Palculict T."/>
            <person name="Patil S."/>
            <person name="Pu L.-L."/>
            <person name="Saada N."/>
            <person name="Tang L."/>
            <person name="Weissenberger G."/>
            <person name="Zhu Y."/>
            <person name="Hemphill L."/>
            <person name="Shang Y."/>
            <person name="Youmans B."/>
            <person name="Ayvaz T."/>
            <person name="Ross M."/>
            <person name="Santibanez J."/>
            <person name="Aqrawi P."/>
            <person name="Gross S."/>
            <person name="Joshi V."/>
            <person name="Fowler G."/>
            <person name="Nazareth L."/>
            <person name="Reid J."/>
            <person name="Worley K."/>
            <person name="Petrosino J."/>
            <person name="Highlander S."/>
            <person name="Gibbs R."/>
        </authorList>
    </citation>
    <scope>NUCLEOTIDE SEQUENCE [LARGE SCALE GENOMIC DNA]</scope>
    <source>
        <strain evidence="4 5">ATCC BAA-1200</strain>
    </source>
</reference>
<dbReference type="Proteomes" id="UP000004105">
    <property type="component" value="Unassembled WGS sequence"/>
</dbReference>
<keyword evidence="4" id="KW-0121">Carboxypeptidase</keyword>
<dbReference type="InterPro" id="IPR000667">
    <property type="entry name" value="Peptidase_S13"/>
</dbReference>
<dbReference type="GO" id="GO:0000270">
    <property type="term" value="P:peptidoglycan metabolic process"/>
    <property type="evidence" value="ECO:0007669"/>
    <property type="project" value="TreeGrafter"/>
</dbReference>
<accession>F2BA89</accession>
<feature type="chain" id="PRO_5003274098" evidence="3">
    <location>
        <begin position="20"/>
        <end position="469"/>
    </location>
</feature>
<dbReference type="MEROPS" id="S13.003"/>